<feature type="compositionally biased region" description="Acidic residues" evidence="1">
    <location>
        <begin position="544"/>
        <end position="553"/>
    </location>
</feature>
<feature type="region of interest" description="Disordered" evidence="1">
    <location>
        <begin position="101"/>
        <end position="151"/>
    </location>
</feature>
<feature type="region of interest" description="Disordered" evidence="1">
    <location>
        <begin position="542"/>
        <end position="572"/>
    </location>
</feature>
<feature type="region of interest" description="Disordered" evidence="1">
    <location>
        <begin position="258"/>
        <end position="279"/>
    </location>
</feature>
<feature type="region of interest" description="Disordered" evidence="1">
    <location>
        <begin position="344"/>
        <end position="371"/>
    </location>
</feature>
<feature type="region of interest" description="Disordered" evidence="1">
    <location>
        <begin position="1"/>
        <end position="24"/>
    </location>
</feature>
<evidence type="ECO:0000256" key="2">
    <source>
        <dbReference type="SAM" id="Phobius"/>
    </source>
</evidence>
<keyword evidence="2" id="KW-1133">Transmembrane helix</keyword>
<dbReference type="Proteomes" id="UP001176521">
    <property type="component" value="Unassembled WGS sequence"/>
</dbReference>
<comment type="caution">
    <text evidence="3">The sequence shown here is derived from an EMBL/GenBank/DDBJ whole genome shotgun (WGS) entry which is preliminary data.</text>
</comment>
<evidence type="ECO:0000313" key="4">
    <source>
        <dbReference type="Proteomes" id="UP001176521"/>
    </source>
</evidence>
<keyword evidence="2" id="KW-0472">Membrane</keyword>
<accession>A0AAN6JPE6</accession>
<organism evidence="3 4">
    <name type="scientific">Tilletia horrida</name>
    <dbReference type="NCBI Taxonomy" id="155126"/>
    <lineage>
        <taxon>Eukaryota</taxon>
        <taxon>Fungi</taxon>
        <taxon>Dikarya</taxon>
        <taxon>Basidiomycota</taxon>
        <taxon>Ustilaginomycotina</taxon>
        <taxon>Exobasidiomycetes</taxon>
        <taxon>Tilletiales</taxon>
        <taxon>Tilletiaceae</taxon>
        <taxon>Tilletia</taxon>
    </lineage>
</organism>
<feature type="region of interest" description="Disordered" evidence="1">
    <location>
        <begin position="693"/>
        <end position="744"/>
    </location>
</feature>
<feature type="compositionally biased region" description="Low complexity" evidence="1">
    <location>
        <begin position="141"/>
        <end position="151"/>
    </location>
</feature>
<feature type="compositionally biased region" description="Basic residues" evidence="1">
    <location>
        <begin position="11"/>
        <end position="24"/>
    </location>
</feature>
<protein>
    <submittedName>
        <fullName evidence="3">Uncharacterized protein</fullName>
    </submittedName>
</protein>
<feature type="compositionally biased region" description="Low complexity" evidence="1">
    <location>
        <begin position="727"/>
        <end position="744"/>
    </location>
</feature>
<keyword evidence="2" id="KW-0812">Transmembrane</keyword>
<gene>
    <name evidence="3" type="ORF">OC842_005372</name>
</gene>
<feature type="transmembrane region" description="Helical" evidence="2">
    <location>
        <begin position="162"/>
        <end position="186"/>
    </location>
</feature>
<name>A0AAN6JPE6_9BASI</name>
<dbReference type="AlphaFoldDB" id="A0AAN6JPE6"/>
<feature type="compositionally biased region" description="Polar residues" evidence="1">
    <location>
        <begin position="128"/>
        <end position="140"/>
    </location>
</feature>
<reference evidence="3" key="1">
    <citation type="journal article" date="2023" name="PhytoFront">
        <title>Draft Genome Resources of Seven Strains of Tilletia horrida, Causal Agent of Kernel Smut of Rice.</title>
        <authorList>
            <person name="Khanal S."/>
            <person name="Antony Babu S."/>
            <person name="Zhou X.G."/>
        </authorList>
    </citation>
    <scope>NUCLEOTIDE SEQUENCE</scope>
    <source>
        <strain evidence="3">TX3</strain>
    </source>
</reference>
<evidence type="ECO:0000313" key="3">
    <source>
        <dbReference type="EMBL" id="KAK0525882.1"/>
    </source>
</evidence>
<keyword evidence="4" id="KW-1185">Reference proteome</keyword>
<dbReference type="EMBL" id="JAPDMQ010000377">
    <property type="protein sequence ID" value="KAK0525882.1"/>
    <property type="molecule type" value="Genomic_DNA"/>
</dbReference>
<feature type="compositionally biased region" description="Polar residues" evidence="1">
    <location>
        <begin position="559"/>
        <end position="572"/>
    </location>
</feature>
<proteinExistence type="predicted"/>
<sequence length="839" mass="87723">MHTTTAPGPHPHAKHQRHRAGTPHRVQRLRKQAGATPIVRAAASPPASVQPITIALPSDVAFDGKGHGSNFIGTVILDGPGRRPMAPIPVVAIAPHASAFSHGQAGHRTQDEKPAPSPTVTDAVDSLPTDSMTDTATQTPSASAVSNSSASSPFDARQPAPVFLALSAAGVILLMFVAFMIGFCLCRRYSDLATRKRFLPAFLRRKGGAPKQPIILRQHDTPGFDKDLMVASPAVEKEIEVFDSHFFVPSLGRHRKTATLSSHAPSLPPKDYRGSPTKPISSVARGLAVSRATGMAITMPPALNYEDIIASPVIASPSAVFSPDVSTLSAHSPREVQRWATFPAPPAARPRTGRLIPETGSARNSPAFGPPSNLRIMNDASLAASSIAYGIHSASPSHIGLGLVTETLEQPELPAGPVTVEPLAFEHLEAAEVHEHELQDAAMAQVVFRDTPSPTDDGSIDSEETVVGAPQPSLSFETIQQLTWREVPEGSLRTGIPLRLGSCDNLAAITPSSSGMSLVGKPAVPESMLLALEVATVAESTNDAVEDEDEDALDPAGSSMVTPASSRSGATLDTCASSPTPFPLGYYFQPLDWDDSRKAHCVHAQYRDGSAGPGTGGAAGDSGGYQGDSHQPVLTFYPFHDLVSTAATMHQREILDGALLALQEKETQRLIAQQQERTNAAAATQVSPFSQSFYSHPSGSFPASPSPTPNHSSAPPIPSPLQLRIGPSSSSSSSPAVNPAAGSAPPMAVVLRDSASSLKFAAAQLRFSGTGSASAAPSERGSYISPTLKLFHFYSPSASSSSASAHQRFSQSGRASLMGNGLPRPAVRADGVVDVFCGA</sequence>
<evidence type="ECO:0000256" key="1">
    <source>
        <dbReference type="SAM" id="MobiDB-lite"/>
    </source>
</evidence>
<feature type="compositionally biased region" description="Polar residues" evidence="1">
    <location>
        <begin position="693"/>
        <end position="713"/>
    </location>
</feature>